<feature type="transmembrane region" description="Helical" evidence="1">
    <location>
        <begin position="43"/>
        <end position="65"/>
    </location>
</feature>
<dbReference type="Proteomes" id="UP000276215">
    <property type="component" value="Unassembled WGS sequence"/>
</dbReference>
<keyword evidence="3" id="KW-1185">Reference proteome</keyword>
<keyword evidence="1" id="KW-0472">Membrane</keyword>
<accession>A0A3N4JXB0</accession>
<feature type="transmembrane region" description="Helical" evidence="1">
    <location>
        <begin position="19"/>
        <end position="37"/>
    </location>
</feature>
<dbReference type="EMBL" id="ML120372">
    <property type="protein sequence ID" value="RPB01659.1"/>
    <property type="molecule type" value="Genomic_DNA"/>
</dbReference>
<sequence>MANKYPCDRGNCLLIQDRLFSISTLFIAVMLTCIHYQEANSQLLSLVFALGASVIFTNSPLMTYLRYWSS</sequence>
<proteinExistence type="predicted"/>
<reference evidence="2 3" key="1">
    <citation type="journal article" date="2018" name="Nat. Ecol. Evol.">
        <title>Pezizomycetes genomes reveal the molecular basis of ectomycorrhizal truffle lifestyle.</title>
        <authorList>
            <person name="Murat C."/>
            <person name="Payen T."/>
            <person name="Noel B."/>
            <person name="Kuo A."/>
            <person name="Morin E."/>
            <person name="Chen J."/>
            <person name="Kohler A."/>
            <person name="Krizsan K."/>
            <person name="Balestrini R."/>
            <person name="Da Silva C."/>
            <person name="Montanini B."/>
            <person name="Hainaut M."/>
            <person name="Levati E."/>
            <person name="Barry K.W."/>
            <person name="Belfiori B."/>
            <person name="Cichocki N."/>
            <person name="Clum A."/>
            <person name="Dockter R.B."/>
            <person name="Fauchery L."/>
            <person name="Guy J."/>
            <person name="Iotti M."/>
            <person name="Le Tacon F."/>
            <person name="Lindquist E.A."/>
            <person name="Lipzen A."/>
            <person name="Malagnac F."/>
            <person name="Mello A."/>
            <person name="Molinier V."/>
            <person name="Miyauchi S."/>
            <person name="Poulain J."/>
            <person name="Riccioni C."/>
            <person name="Rubini A."/>
            <person name="Sitrit Y."/>
            <person name="Splivallo R."/>
            <person name="Traeger S."/>
            <person name="Wang M."/>
            <person name="Zifcakova L."/>
            <person name="Wipf D."/>
            <person name="Zambonelli A."/>
            <person name="Paolocci F."/>
            <person name="Nowrousian M."/>
            <person name="Ottonello S."/>
            <person name="Baldrian P."/>
            <person name="Spatafora J.W."/>
            <person name="Henrissat B."/>
            <person name="Nagy L.G."/>
            <person name="Aury J.M."/>
            <person name="Wincker P."/>
            <person name="Grigoriev I.V."/>
            <person name="Bonfante P."/>
            <person name="Martin F.M."/>
        </authorList>
    </citation>
    <scope>NUCLEOTIDE SEQUENCE [LARGE SCALE GENOMIC DNA]</scope>
    <source>
        <strain evidence="2 3">120613-1</strain>
    </source>
</reference>
<keyword evidence="1" id="KW-0812">Transmembrane</keyword>
<keyword evidence="1" id="KW-1133">Transmembrane helix</keyword>
<name>A0A3N4JXB0_9PEZI</name>
<protein>
    <submittedName>
        <fullName evidence="2">Uncharacterized protein</fullName>
    </submittedName>
</protein>
<evidence type="ECO:0000313" key="3">
    <source>
        <dbReference type="Proteomes" id="UP000276215"/>
    </source>
</evidence>
<evidence type="ECO:0000313" key="2">
    <source>
        <dbReference type="EMBL" id="RPB01659.1"/>
    </source>
</evidence>
<dbReference type="AlphaFoldDB" id="A0A3N4JXB0"/>
<organism evidence="2 3">
    <name type="scientific">Choiromyces venosus 120613-1</name>
    <dbReference type="NCBI Taxonomy" id="1336337"/>
    <lineage>
        <taxon>Eukaryota</taxon>
        <taxon>Fungi</taxon>
        <taxon>Dikarya</taxon>
        <taxon>Ascomycota</taxon>
        <taxon>Pezizomycotina</taxon>
        <taxon>Pezizomycetes</taxon>
        <taxon>Pezizales</taxon>
        <taxon>Tuberaceae</taxon>
        <taxon>Choiromyces</taxon>
    </lineage>
</organism>
<evidence type="ECO:0000256" key="1">
    <source>
        <dbReference type="SAM" id="Phobius"/>
    </source>
</evidence>
<gene>
    <name evidence="2" type="ORF">L873DRAFT_644770</name>
</gene>